<evidence type="ECO:0000256" key="5">
    <source>
        <dbReference type="ARBA" id="ARBA00012613"/>
    </source>
</evidence>
<comment type="catalytic activity">
    <reaction evidence="22">
        <text>an N(4)-{beta-D-GlcNAc-(1-&gt;2)-alpha-D-Man-(1-&gt;3)-[alpha-D-Man-(1-&gt;6)]-beta-D-Man-(1-&gt;4)-beta-D-GlcNAc-(1-&gt;4)-beta-D-GlcNAc}-L-asparaginyl-[protein] + UDP-N-acetyl-alpha-D-glucosamine = N(4)-{beta-D-GlcNAc-(1-&gt;2)-alpha-D-Man-(1-&gt;3)-[beta-D-GlcNAc-(1-&gt;2)-alpha-D-Man-(1-&gt;6)]-beta-D-Man-(1-&gt;4)-beta-D-GlcNAc-(1-&gt;4)-beta-D-GlcNAc}-L-asparaginyl-[protein] + UDP + H(+)</text>
        <dbReference type="Rhea" id="RHEA:12941"/>
        <dbReference type="Rhea" id="RHEA-COMP:13526"/>
        <dbReference type="Rhea" id="RHEA-COMP:14369"/>
        <dbReference type="ChEBI" id="CHEBI:15378"/>
        <dbReference type="ChEBI" id="CHEBI:57705"/>
        <dbReference type="ChEBI" id="CHEBI:58223"/>
        <dbReference type="ChEBI" id="CHEBI:60615"/>
        <dbReference type="ChEBI" id="CHEBI:60651"/>
        <dbReference type="EC" id="2.4.1.143"/>
    </reaction>
</comment>
<dbReference type="Proteomes" id="UP000318571">
    <property type="component" value="Chromosome 5"/>
</dbReference>
<keyword evidence="10 24" id="KW-0479">Metal-binding</keyword>
<evidence type="ECO:0000256" key="26">
    <source>
        <dbReference type="SAM" id="SignalP"/>
    </source>
</evidence>
<dbReference type="GO" id="GO:0046872">
    <property type="term" value="F:metal ion binding"/>
    <property type="evidence" value="ECO:0007669"/>
    <property type="project" value="UniProtKB-KW"/>
</dbReference>
<feature type="binding site" evidence="24">
    <location>
        <position position="519"/>
    </location>
    <ligand>
        <name>Mn(2+)</name>
        <dbReference type="ChEBI" id="CHEBI:29035"/>
    </ligand>
</feature>
<keyword evidence="9" id="KW-0812">Transmembrane</keyword>
<feature type="binding site" evidence="23">
    <location>
        <begin position="167"/>
        <end position="171"/>
    </location>
    <ligand>
        <name>substrate</name>
    </ligand>
</feature>
<evidence type="ECO:0000313" key="28">
    <source>
        <dbReference type="Proteomes" id="UP000318571"/>
    </source>
</evidence>
<evidence type="ECO:0000256" key="2">
    <source>
        <dbReference type="ARBA" id="ARBA00004323"/>
    </source>
</evidence>
<dbReference type="OMA" id="CINAKHP"/>
<keyword evidence="8" id="KW-0808">Transferase</keyword>
<dbReference type="Pfam" id="PF05060">
    <property type="entry name" value="MGAT2"/>
    <property type="match status" value="2"/>
</dbReference>
<dbReference type="STRING" id="6832.A0A553PEV4"/>
<feature type="signal peptide" evidence="26">
    <location>
        <begin position="1"/>
        <end position="27"/>
    </location>
</feature>
<evidence type="ECO:0000256" key="21">
    <source>
        <dbReference type="ARBA" id="ARBA00032915"/>
    </source>
</evidence>
<dbReference type="InterPro" id="IPR007754">
    <property type="entry name" value="GlcNAc_II"/>
</dbReference>
<dbReference type="GO" id="GO:0008455">
    <property type="term" value="F:alpha-1,6-mannosylglycoprotein 2-beta-N-acetylglucosaminyltransferase activity"/>
    <property type="evidence" value="ECO:0007669"/>
    <property type="project" value="UniProtKB-EC"/>
</dbReference>
<comment type="cofactor">
    <cofactor evidence="1 24">
        <name>Mn(2+)</name>
        <dbReference type="ChEBI" id="CHEBI:29035"/>
    </cofactor>
</comment>
<keyword evidence="26" id="KW-0732">Signal</keyword>
<protein>
    <recommendedName>
        <fullName evidence="6">Alpha-1,6-mannosyl-glycoprotein 2-beta-N-acetylglucosaminyltransferase</fullName>
        <ecNumber evidence="5">2.4.1.143</ecNumber>
    </recommendedName>
    <alternativeName>
        <fullName evidence="21">Beta-1,2-N-acetylglucosaminyltransferase II</fullName>
    </alternativeName>
    <alternativeName>
        <fullName evidence="20">GlcNAc-T II</fullName>
    </alternativeName>
    <alternativeName>
        <fullName evidence="19">Mannoside acetylglucosaminyltransferase 2</fullName>
    </alternativeName>
    <alternativeName>
        <fullName evidence="18">N-glycosyl-oligosaccharide-glycoprotein N-acetylglucosaminyltransferase II</fullName>
    </alternativeName>
</protein>
<evidence type="ECO:0000256" key="23">
    <source>
        <dbReference type="PIRSR" id="PIRSR607754-1"/>
    </source>
</evidence>
<evidence type="ECO:0000256" key="10">
    <source>
        <dbReference type="ARBA" id="ARBA00022723"/>
    </source>
</evidence>
<feature type="disulfide bond" evidence="25">
    <location>
        <begin position="523"/>
        <end position="532"/>
    </location>
</feature>
<dbReference type="PANTHER" id="PTHR12871">
    <property type="entry name" value="BETA-1,2-N-ACETYLGLUCOSAMINYLTRANSFERASE II"/>
    <property type="match status" value="1"/>
</dbReference>
<evidence type="ECO:0000256" key="15">
    <source>
        <dbReference type="ARBA" id="ARBA00023157"/>
    </source>
</evidence>
<evidence type="ECO:0000256" key="18">
    <source>
        <dbReference type="ARBA" id="ARBA00029663"/>
    </source>
</evidence>
<dbReference type="InterPro" id="IPR029044">
    <property type="entry name" value="Nucleotide-diphossugar_trans"/>
</dbReference>
<feature type="disulfide bond" evidence="25">
    <location>
        <begin position="479"/>
        <end position="502"/>
    </location>
</feature>
<sequence>MRRRTQRCLKIICFVVFGLFLSLQISSVLVHNSPTNDNAVPGARIEPPKHVTDQTFQDLGSYKFPSPLQRDHLSTRRPIKSNPKAVLDASLIEEDRIDHLEIPANNSLAGNRVHGLPPKEVGNGTKDAKIKIPEVLEQIKVLNQQQFVRNEELFGPISNGTIVIAIQVHNRLQYLRQLIVSLSQARDIEKSLLVFSHDFWDPAINSLISSIDFAKYIQIFYPYSIQTHPNEFPGESPDDCPRDATKESAKAKKCKNAHWPDLYGHYREAKFTQTKHHWWWKANRIFDQLEVTKHHTGLVLFLEEDHHVAEDFLHVLNLAHAECQSNQPNCDIICLGSYLKHINYQRNHKTMPNTVGFMGLPGHRPVPMRRRLKRSASRSLSAMSPVFSSRNFLSNNSTRVHVWAHNENKTHVQNPPSMKGEYPEMVAFNGLRRLLWNPAAFLSSVLDVFSKADLTQWISAKHNMGMAFDREIWRKLHHCRAEFCSFDDYNWDWSLQHVSSSCLPERMQVLLLKAPRVFHIGECGVHHKKKDCQTSKVVSKVQDILKAASKYLYPMNLVVTKSTLRKKPKTSKGNGGWGDRRDKALCMNMALPLAGANDVDTVLSAAQLFH</sequence>
<keyword evidence="11" id="KW-0735">Signal-anchor</keyword>
<comment type="subcellular location">
    <subcellularLocation>
        <location evidence="2">Golgi apparatus membrane</location>
        <topology evidence="2">Single-pass type II membrane protein</topology>
    </subcellularLocation>
</comment>
<evidence type="ECO:0000256" key="4">
    <source>
        <dbReference type="ARBA" id="ARBA00011011"/>
    </source>
</evidence>
<evidence type="ECO:0000256" key="17">
    <source>
        <dbReference type="ARBA" id="ARBA00023211"/>
    </source>
</evidence>
<evidence type="ECO:0000256" key="6">
    <source>
        <dbReference type="ARBA" id="ARBA00014817"/>
    </source>
</evidence>
<keyword evidence="13" id="KW-0333">Golgi apparatus</keyword>
<evidence type="ECO:0000256" key="24">
    <source>
        <dbReference type="PIRSR" id="PIRSR607754-2"/>
    </source>
</evidence>
<name>A0A553PEV4_TIGCA</name>
<evidence type="ECO:0000256" key="25">
    <source>
        <dbReference type="PIRSR" id="PIRSR607754-3"/>
    </source>
</evidence>
<comment type="caution">
    <text evidence="27">The sequence shown here is derived from an EMBL/GenBank/DDBJ whole genome shotgun (WGS) entry which is preliminary data.</text>
</comment>
<dbReference type="Gene3D" id="3.90.550.10">
    <property type="entry name" value="Spore Coat Polysaccharide Biosynthesis Protein SpsA, Chain A"/>
    <property type="match status" value="2"/>
</dbReference>
<feature type="binding site" evidence="23">
    <location>
        <begin position="273"/>
        <end position="277"/>
    </location>
    <ligand>
        <name>substrate</name>
    </ligand>
</feature>
<feature type="binding site" evidence="24">
    <location>
        <position position="305"/>
    </location>
    <ligand>
        <name>Mn(2+)</name>
        <dbReference type="ChEBI" id="CHEBI:29035"/>
    </ligand>
</feature>
<keyword evidence="14" id="KW-0472">Membrane</keyword>
<feature type="chain" id="PRO_5021854227" description="Alpha-1,6-mannosyl-glycoprotein 2-beta-N-acetylglucosaminyltransferase" evidence="26">
    <location>
        <begin position="28"/>
        <end position="610"/>
    </location>
</feature>
<dbReference type="EMBL" id="VCGU01000004">
    <property type="protein sequence ID" value="TRY76203.1"/>
    <property type="molecule type" value="Genomic_DNA"/>
</dbReference>
<evidence type="ECO:0000256" key="22">
    <source>
        <dbReference type="ARBA" id="ARBA00093257"/>
    </source>
</evidence>
<comment type="pathway">
    <text evidence="3">Protein modification; protein glycosylation.</text>
</comment>
<proteinExistence type="inferred from homology"/>
<evidence type="ECO:0000313" key="27">
    <source>
        <dbReference type="EMBL" id="TRY76203.1"/>
    </source>
</evidence>
<keyword evidence="12" id="KW-1133">Transmembrane helix</keyword>
<evidence type="ECO:0000256" key="3">
    <source>
        <dbReference type="ARBA" id="ARBA00004922"/>
    </source>
</evidence>
<dbReference type="GO" id="GO:0000139">
    <property type="term" value="C:Golgi membrane"/>
    <property type="evidence" value="ECO:0007669"/>
    <property type="project" value="UniProtKB-SubCell"/>
</dbReference>
<accession>A0A553PEV4</accession>
<keyword evidence="7" id="KW-0328">Glycosyltransferase</keyword>
<evidence type="ECO:0000256" key="9">
    <source>
        <dbReference type="ARBA" id="ARBA00022692"/>
    </source>
</evidence>
<evidence type="ECO:0000256" key="16">
    <source>
        <dbReference type="ARBA" id="ARBA00023180"/>
    </source>
</evidence>
<dbReference type="GO" id="GO:0009312">
    <property type="term" value="P:oligosaccharide biosynthetic process"/>
    <property type="evidence" value="ECO:0007669"/>
    <property type="project" value="InterPro"/>
</dbReference>
<organism evidence="27 28">
    <name type="scientific">Tigriopus californicus</name>
    <name type="common">Marine copepod</name>
    <dbReference type="NCBI Taxonomy" id="6832"/>
    <lineage>
        <taxon>Eukaryota</taxon>
        <taxon>Metazoa</taxon>
        <taxon>Ecdysozoa</taxon>
        <taxon>Arthropoda</taxon>
        <taxon>Crustacea</taxon>
        <taxon>Multicrustacea</taxon>
        <taxon>Hexanauplia</taxon>
        <taxon>Copepoda</taxon>
        <taxon>Harpacticoida</taxon>
        <taxon>Harpacticidae</taxon>
        <taxon>Tigriopus</taxon>
    </lineage>
</organism>
<comment type="similarity">
    <text evidence="4">Belongs to the glycosyltransferase 16 (GT16) protein family.</text>
</comment>
<dbReference type="EC" id="2.4.1.143" evidence="5"/>
<dbReference type="SUPFAM" id="SSF53448">
    <property type="entry name" value="Nucleotide-diphospho-sugar transferases"/>
    <property type="match status" value="1"/>
</dbReference>
<gene>
    <name evidence="27" type="ORF">TCAL_11555</name>
</gene>
<evidence type="ECO:0000256" key="1">
    <source>
        <dbReference type="ARBA" id="ARBA00001936"/>
    </source>
</evidence>
<dbReference type="PANTHER" id="PTHR12871:SF0">
    <property type="entry name" value="ALPHA-1,6-MANNOSYL-GLYCOPROTEIN 2-BETA-N-ACETYLGLUCOSAMINYLTRANSFERASE"/>
    <property type="match status" value="1"/>
</dbReference>
<evidence type="ECO:0000256" key="13">
    <source>
        <dbReference type="ARBA" id="ARBA00023034"/>
    </source>
</evidence>
<reference evidence="27 28" key="1">
    <citation type="journal article" date="2018" name="Nat. Ecol. Evol.">
        <title>Genomic signatures of mitonuclear coevolution across populations of Tigriopus californicus.</title>
        <authorList>
            <person name="Barreto F.S."/>
            <person name="Watson E.T."/>
            <person name="Lima T.G."/>
            <person name="Willett C.S."/>
            <person name="Edmands S."/>
            <person name="Li W."/>
            <person name="Burton R.S."/>
        </authorList>
    </citation>
    <scope>NUCLEOTIDE SEQUENCE [LARGE SCALE GENOMIC DNA]</scope>
    <source>
        <strain evidence="27 28">San Diego</strain>
    </source>
</reference>
<feature type="binding site" evidence="23">
    <location>
        <position position="198"/>
    </location>
    <ligand>
        <name>substrate</name>
    </ligand>
</feature>
<evidence type="ECO:0000256" key="14">
    <source>
        <dbReference type="ARBA" id="ARBA00023136"/>
    </source>
</evidence>
<dbReference type="GO" id="GO:0005795">
    <property type="term" value="C:Golgi stack"/>
    <property type="evidence" value="ECO:0007669"/>
    <property type="project" value="InterPro"/>
</dbReference>
<evidence type="ECO:0000256" key="7">
    <source>
        <dbReference type="ARBA" id="ARBA00022676"/>
    </source>
</evidence>
<evidence type="ECO:0000256" key="20">
    <source>
        <dbReference type="ARBA" id="ARBA00032552"/>
    </source>
</evidence>
<dbReference type="GO" id="GO:0006487">
    <property type="term" value="P:protein N-linked glycosylation"/>
    <property type="evidence" value="ECO:0007669"/>
    <property type="project" value="TreeGrafter"/>
</dbReference>
<dbReference type="AlphaFoldDB" id="A0A553PEV4"/>
<feature type="disulfide bond" evidence="25">
    <location>
        <begin position="484"/>
        <end position="586"/>
    </location>
</feature>
<evidence type="ECO:0000256" key="8">
    <source>
        <dbReference type="ARBA" id="ARBA00022679"/>
    </source>
</evidence>
<keyword evidence="16" id="KW-0325">Glycoprotein</keyword>
<evidence type="ECO:0000256" key="12">
    <source>
        <dbReference type="ARBA" id="ARBA00022989"/>
    </source>
</evidence>
<keyword evidence="15 25" id="KW-1015">Disulfide bond</keyword>
<evidence type="ECO:0000256" key="11">
    <source>
        <dbReference type="ARBA" id="ARBA00022968"/>
    </source>
</evidence>
<keyword evidence="28" id="KW-1185">Reference proteome</keyword>
<dbReference type="UniPathway" id="UPA00378"/>
<feature type="disulfide bond" evidence="25">
    <location>
        <begin position="240"/>
        <end position="254"/>
    </location>
</feature>
<keyword evidence="17 24" id="KW-0464">Manganese</keyword>
<evidence type="ECO:0000256" key="19">
    <source>
        <dbReference type="ARBA" id="ARBA00031203"/>
    </source>
</evidence>